<keyword evidence="1" id="KW-0547">Nucleotide-binding</keyword>
<dbReference type="InterPro" id="IPR014015">
    <property type="entry name" value="Helicase_SF3_DNA-vir"/>
</dbReference>
<reference evidence="7" key="1">
    <citation type="journal article" date="2019" name="Int. J. Syst. Evol. Microbiol.">
        <title>The Global Catalogue of Microorganisms (GCM) 10K type strain sequencing project: providing services to taxonomists for standard genome sequencing and annotation.</title>
        <authorList>
            <consortium name="The Broad Institute Genomics Platform"/>
            <consortium name="The Broad Institute Genome Sequencing Center for Infectious Disease"/>
            <person name="Wu L."/>
            <person name="Ma J."/>
        </authorList>
    </citation>
    <scope>NUCLEOTIDE SEQUENCE [LARGE SCALE GENOMIC DNA]</scope>
    <source>
        <strain evidence="7">JCM 14319</strain>
    </source>
</reference>
<evidence type="ECO:0000256" key="2">
    <source>
        <dbReference type="ARBA" id="ARBA00022801"/>
    </source>
</evidence>
<dbReference type="SUPFAM" id="SSF52540">
    <property type="entry name" value="P-loop containing nucleoside triphosphate hydrolases"/>
    <property type="match status" value="1"/>
</dbReference>
<comment type="caution">
    <text evidence="6">The sequence shown here is derived from an EMBL/GenBank/DDBJ whole genome shotgun (WGS) entry which is preliminary data.</text>
</comment>
<sequence length="451" mass="49801">MASENEPPLAEVVPIEGRGRGSRKSGDSAPVAFAGPDGKLDATQVAAHVSPGLGRGIDLDWYVYDTGVWRRDPECITRRVAAALGHRYSQTVRGQVEAHMLNLDLTSVGVRDLPSGYLPYIVLDDGVYHWREDDITDHDPALGALTKLPVRFDPTAECSNFDTWLTTTLEDPALIEHVWEILGYILMTGNPFQKAFLFQGAGGNGKSVLLRVIQRLLGRDNYSAVPLHTLIEDRFAPAALFGVQANISGDLSSKFVNEPEILKTVTGGDDLTCSRKFGQQFTFTPYAVPIFAANEYFRTSDTSKGWQRRWCVVEFNRDVTMLGPFDESVLFDELAGIFNHAMRSLRELMSRGRFDPPQLAVDATKRLHDAADPIAQWLEDDENVVLDASGAAARVDVYQTYRRWCTANGYQAVASGPFGSKLRAHGIGSSQPNVGGRRVRYYTGITVLRAD</sequence>
<evidence type="ECO:0000256" key="3">
    <source>
        <dbReference type="ARBA" id="ARBA00022840"/>
    </source>
</evidence>
<dbReference type="NCBIfam" id="TIGR01613">
    <property type="entry name" value="primase_Cterm"/>
    <property type="match status" value="1"/>
</dbReference>
<evidence type="ECO:0000256" key="1">
    <source>
        <dbReference type="ARBA" id="ARBA00022741"/>
    </source>
</evidence>
<keyword evidence="3" id="KW-0067">ATP-binding</keyword>
<dbReference type="Pfam" id="PF08706">
    <property type="entry name" value="D5_N"/>
    <property type="match status" value="1"/>
</dbReference>
<evidence type="ECO:0000256" key="4">
    <source>
        <dbReference type="SAM" id="MobiDB-lite"/>
    </source>
</evidence>
<dbReference type="PANTHER" id="PTHR35372">
    <property type="entry name" value="ATP BINDING PROTEIN-RELATED"/>
    <property type="match status" value="1"/>
</dbReference>
<feature type="region of interest" description="Disordered" evidence="4">
    <location>
        <begin position="1"/>
        <end position="30"/>
    </location>
</feature>
<dbReference type="Pfam" id="PF19263">
    <property type="entry name" value="DUF5906"/>
    <property type="match status" value="1"/>
</dbReference>
<name>A0ABP4X402_9MICO</name>
<dbReference type="Proteomes" id="UP001500506">
    <property type="component" value="Unassembled WGS sequence"/>
</dbReference>
<dbReference type="InterPro" id="IPR051620">
    <property type="entry name" value="ORF904-like_C"/>
</dbReference>
<organism evidence="6 7">
    <name type="scientific">Agromyces humatus</name>
    <dbReference type="NCBI Taxonomy" id="279573"/>
    <lineage>
        <taxon>Bacteria</taxon>
        <taxon>Bacillati</taxon>
        <taxon>Actinomycetota</taxon>
        <taxon>Actinomycetes</taxon>
        <taxon>Micrococcales</taxon>
        <taxon>Microbacteriaceae</taxon>
        <taxon>Agromyces</taxon>
    </lineage>
</organism>
<dbReference type="InterPro" id="IPR014818">
    <property type="entry name" value="Phage/plasmid_primase_P4_C"/>
</dbReference>
<evidence type="ECO:0000259" key="5">
    <source>
        <dbReference type="PROSITE" id="PS51206"/>
    </source>
</evidence>
<dbReference type="RefSeq" id="WP_232499629.1">
    <property type="nucleotide sequence ID" value="NZ_BAAANH010000008.1"/>
</dbReference>
<evidence type="ECO:0000313" key="6">
    <source>
        <dbReference type="EMBL" id="GAA1769775.1"/>
    </source>
</evidence>
<dbReference type="InterPro" id="IPR006500">
    <property type="entry name" value="Helicase_put_C_phage/plasmid"/>
</dbReference>
<keyword evidence="2" id="KW-0378">Hydrolase</keyword>
<dbReference type="Gene3D" id="3.40.50.300">
    <property type="entry name" value="P-loop containing nucleotide triphosphate hydrolases"/>
    <property type="match status" value="1"/>
</dbReference>
<dbReference type="EMBL" id="BAAANH010000008">
    <property type="protein sequence ID" value="GAA1769775.1"/>
    <property type="molecule type" value="Genomic_DNA"/>
</dbReference>
<proteinExistence type="predicted"/>
<keyword evidence="7" id="KW-1185">Reference proteome</keyword>
<dbReference type="SMART" id="SM00885">
    <property type="entry name" value="D5_N"/>
    <property type="match status" value="1"/>
</dbReference>
<protein>
    <recommendedName>
        <fullName evidence="5">SF3 helicase domain-containing protein</fullName>
    </recommendedName>
</protein>
<dbReference type="InterPro" id="IPR027417">
    <property type="entry name" value="P-loop_NTPase"/>
</dbReference>
<dbReference type="PANTHER" id="PTHR35372:SF2">
    <property type="entry name" value="SF3 HELICASE DOMAIN-CONTAINING PROTEIN"/>
    <property type="match status" value="1"/>
</dbReference>
<evidence type="ECO:0000313" key="7">
    <source>
        <dbReference type="Proteomes" id="UP001500506"/>
    </source>
</evidence>
<gene>
    <name evidence="6" type="ORF">GCM10009747_33680</name>
</gene>
<feature type="domain" description="SF3 helicase" evidence="5">
    <location>
        <begin position="173"/>
        <end position="328"/>
    </location>
</feature>
<accession>A0ABP4X402</accession>
<dbReference type="InterPro" id="IPR045455">
    <property type="entry name" value="NrS-1_pol-like_helicase"/>
</dbReference>
<dbReference type="PROSITE" id="PS51206">
    <property type="entry name" value="SF3_HELICASE_1"/>
    <property type="match status" value="1"/>
</dbReference>